<organism evidence="2 3">
    <name type="scientific">Helianthus annuus</name>
    <name type="common">Common sunflower</name>
    <dbReference type="NCBI Taxonomy" id="4232"/>
    <lineage>
        <taxon>Eukaryota</taxon>
        <taxon>Viridiplantae</taxon>
        <taxon>Streptophyta</taxon>
        <taxon>Embryophyta</taxon>
        <taxon>Tracheophyta</taxon>
        <taxon>Spermatophyta</taxon>
        <taxon>Magnoliopsida</taxon>
        <taxon>eudicotyledons</taxon>
        <taxon>Gunneridae</taxon>
        <taxon>Pentapetalae</taxon>
        <taxon>asterids</taxon>
        <taxon>campanulids</taxon>
        <taxon>Asterales</taxon>
        <taxon>Asteraceae</taxon>
        <taxon>Asteroideae</taxon>
        <taxon>Heliantheae alliance</taxon>
        <taxon>Heliantheae</taxon>
        <taxon>Helianthus</taxon>
    </lineage>
</organism>
<gene>
    <name evidence="2" type="ORF">HannXRQ_Chr10g0293681</name>
</gene>
<dbReference type="InterPro" id="IPR001806">
    <property type="entry name" value="Small_GTPase"/>
</dbReference>
<name>A0A251TJN7_HELAN</name>
<dbReference type="PANTHER" id="PTHR47979">
    <property type="entry name" value="DRAB11-RELATED"/>
    <property type="match status" value="1"/>
</dbReference>
<dbReference type="PRINTS" id="PR00449">
    <property type="entry name" value="RASTRNSFRMNG"/>
</dbReference>
<dbReference type="AlphaFoldDB" id="A0A251TJN7"/>
<dbReference type="SMART" id="SM00173">
    <property type="entry name" value="RAS"/>
    <property type="match status" value="1"/>
</dbReference>
<accession>A0A251TJN7</accession>
<evidence type="ECO:0000313" key="2">
    <source>
        <dbReference type="EMBL" id="OTG10973.1"/>
    </source>
</evidence>
<dbReference type="SMART" id="SM00174">
    <property type="entry name" value="RHO"/>
    <property type="match status" value="1"/>
</dbReference>
<dbReference type="SMART" id="SM00175">
    <property type="entry name" value="RAB"/>
    <property type="match status" value="1"/>
</dbReference>
<dbReference type="STRING" id="4232.A0A251TJN7"/>
<dbReference type="PROSITE" id="PS51421">
    <property type="entry name" value="RAS"/>
    <property type="match status" value="1"/>
</dbReference>
<evidence type="ECO:0000313" key="3">
    <source>
        <dbReference type="Proteomes" id="UP000215914"/>
    </source>
</evidence>
<dbReference type="FunFam" id="3.40.50.300:FF:001447">
    <property type="entry name" value="Ras-related protein Rab-1B"/>
    <property type="match status" value="1"/>
</dbReference>
<dbReference type="SUPFAM" id="SSF52540">
    <property type="entry name" value="P-loop containing nucleoside triphosphate hydrolases"/>
    <property type="match status" value="1"/>
</dbReference>
<dbReference type="InParanoid" id="A0A251TJN7"/>
<dbReference type="Gene3D" id="3.40.50.300">
    <property type="entry name" value="P-loop containing nucleotide triphosphate hydrolases"/>
    <property type="match status" value="1"/>
</dbReference>
<dbReference type="GO" id="GO:0005525">
    <property type="term" value="F:GTP binding"/>
    <property type="evidence" value="ECO:0000318"/>
    <property type="project" value="GO_Central"/>
</dbReference>
<dbReference type="InterPro" id="IPR050209">
    <property type="entry name" value="Rab_GTPases_membrane_traffic"/>
</dbReference>
<protein>
    <submittedName>
        <fullName evidence="2">Putative small GTPase superfamily, P-loop containing nucleoside triphosphate hydrolase</fullName>
    </submittedName>
</protein>
<reference evidence="3" key="1">
    <citation type="journal article" date="2017" name="Nature">
        <title>The sunflower genome provides insights into oil metabolism, flowering and Asterid evolution.</title>
        <authorList>
            <person name="Badouin H."/>
            <person name="Gouzy J."/>
            <person name="Grassa C.J."/>
            <person name="Murat F."/>
            <person name="Staton S.E."/>
            <person name="Cottret L."/>
            <person name="Lelandais-Briere C."/>
            <person name="Owens G.L."/>
            <person name="Carrere S."/>
            <person name="Mayjonade B."/>
            <person name="Legrand L."/>
            <person name="Gill N."/>
            <person name="Kane N.C."/>
            <person name="Bowers J.E."/>
            <person name="Hubner S."/>
            <person name="Bellec A."/>
            <person name="Berard A."/>
            <person name="Berges H."/>
            <person name="Blanchet N."/>
            <person name="Boniface M.C."/>
            <person name="Brunel D."/>
            <person name="Catrice O."/>
            <person name="Chaidir N."/>
            <person name="Claudel C."/>
            <person name="Donnadieu C."/>
            <person name="Faraut T."/>
            <person name="Fievet G."/>
            <person name="Helmstetter N."/>
            <person name="King M."/>
            <person name="Knapp S.J."/>
            <person name="Lai Z."/>
            <person name="Le Paslier M.C."/>
            <person name="Lippi Y."/>
            <person name="Lorenzon L."/>
            <person name="Mandel J.R."/>
            <person name="Marage G."/>
            <person name="Marchand G."/>
            <person name="Marquand E."/>
            <person name="Bret-Mestries E."/>
            <person name="Morien E."/>
            <person name="Nambeesan S."/>
            <person name="Nguyen T."/>
            <person name="Pegot-Espagnet P."/>
            <person name="Pouilly N."/>
            <person name="Raftis F."/>
            <person name="Sallet E."/>
            <person name="Schiex T."/>
            <person name="Thomas J."/>
            <person name="Vandecasteele C."/>
            <person name="Vares D."/>
            <person name="Vear F."/>
            <person name="Vautrin S."/>
            <person name="Crespi M."/>
            <person name="Mangin B."/>
            <person name="Burke J.M."/>
            <person name="Salse J."/>
            <person name="Munos S."/>
            <person name="Vincourt P."/>
            <person name="Rieseberg L.H."/>
            <person name="Langlade N.B."/>
        </authorList>
    </citation>
    <scope>NUCLEOTIDE SEQUENCE [LARGE SCALE GENOMIC DNA]</scope>
    <source>
        <strain evidence="3">cv. SF193</strain>
    </source>
</reference>
<dbReference type="GO" id="GO:0005794">
    <property type="term" value="C:Golgi apparatus"/>
    <property type="evidence" value="ECO:0000318"/>
    <property type="project" value="GO_Central"/>
</dbReference>
<keyword evidence="3" id="KW-1185">Reference proteome</keyword>
<dbReference type="InterPro" id="IPR027417">
    <property type="entry name" value="P-loop_NTPase"/>
</dbReference>
<dbReference type="PROSITE" id="PS51419">
    <property type="entry name" value="RAB"/>
    <property type="match status" value="1"/>
</dbReference>
<dbReference type="GO" id="GO:0003924">
    <property type="term" value="F:GTPase activity"/>
    <property type="evidence" value="ECO:0000318"/>
    <property type="project" value="GO_Central"/>
</dbReference>
<proteinExistence type="inferred from homology"/>
<dbReference type="Pfam" id="PF00071">
    <property type="entry name" value="Ras"/>
    <property type="match status" value="1"/>
</dbReference>
<evidence type="ECO:0000256" key="1">
    <source>
        <dbReference type="ARBA" id="ARBA00006270"/>
    </source>
</evidence>
<dbReference type="GO" id="GO:0005768">
    <property type="term" value="C:endosome"/>
    <property type="evidence" value="ECO:0000318"/>
    <property type="project" value="GO_Central"/>
</dbReference>
<comment type="similarity">
    <text evidence="1">Belongs to the small GTPase superfamily. Rab family.</text>
</comment>
<dbReference type="NCBIfam" id="TIGR00231">
    <property type="entry name" value="small_GTP"/>
    <property type="match status" value="1"/>
</dbReference>
<dbReference type="InterPro" id="IPR005225">
    <property type="entry name" value="Small_GTP-bd"/>
</dbReference>
<dbReference type="EMBL" id="CM007899">
    <property type="protein sequence ID" value="OTG10973.1"/>
    <property type="molecule type" value="Genomic_DNA"/>
</dbReference>
<keyword evidence="2" id="KW-0378">Hydrolase</keyword>
<dbReference type="Proteomes" id="UP000215914">
    <property type="component" value="Chromosome 10"/>
</dbReference>
<sequence>MSNSAGGFITKIDIKIDYQFKVLLIGDSSKYLVIDQKIVKALVWDTAGQERYRALTRAYYRGAVVAMLVYDMTKRQTFDDMTWWLEEVRGHAEKNMVIMLSGNKCDLESQRAVPVEDAQEFAERENLCFMETSALESTNVESAFRATLTEIYMIVGKKSLSADGDCGKSTSLKGSVVLVPNQDADSGGKGGCC</sequence>